<accession>A0A2J0UB73</accession>
<proteinExistence type="predicted"/>
<reference evidence="1 2" key="1">
    <citation type="journal article" date="2017" name="Front. Microbiol.">
        <title>Double-Face Meets the Bacterial World: The Opportunistic Pathogen Stenotrophomonas maltophilia.</title>
        <authorList>
            <person name="Lira F."/>
            <person name="Berg G."/>
            <person name="Martinez J.L."/>
        </authorList>
    </citation>
    <scope>NUCLEOTIDE SEQUENCE [LARGE SCALE GENOMIC DNA]</scope>
    <source>
        <strain evidence="1 2">EA1</strain>
    </source>
</reference>
<dbReference type="OrthoDB" id="6039993at2"/>
<dbReference type="EMBL" id="NEQV01000004">
    <property type="protein sequence ID" value="PJL28293.1"/>
    <property type="molecule type" value="Genomic_DNA"/>
</dbReference>
<protein>
    <submittedName>
        <fullName evidence="1">Uncharacterized protein</fullName>
    </submittedName>
</protein>
<dbReference type="AlphaFoldDB" id="A0A2J0UB73"/>
<dbReference type="RefSeq" id="WP_100441203.1">
    <property type="nucleotide sequence ID" value="NZ_CBCPIZ010000056.1"/>
</dbReference>
<organism evidence="1 2">
    <name type="scientific">Stenotrophomonas maltophilia</name>
    <name type="common">Pseudomonas maltophilia</name>
    <name type="synonym">Xanthomonas maltophilia</name>
    <dbReference type="NCBI Taxonomy" id="40324"/>
    <lineage>
        <taxon>Bacteria</taxon>
        <taxon>Pseudomonadati</taxon>
        <taxon>Pseudomonadota</taxon>
        <taxon>Gammaproteobacteria</taxon>
        <taxon>Lysobacterales</taxon>
        <taxon>Lysobacteraceae</taxon>
        <taxon>Stenotrophomonas</taxon>
        <taxon>Stenotrophomonas maltophilia group</taxon>
    </lineage>
</organism>
<name>A0A2J0UB73_STEMA</name>
<evidence type="ECO:0000313" key="1">
    <source>
        <dbReference type="EMBL" id="PJL28293.1"/>
    </source>
</evidence>
<gene>
    <name evidence="1" type="ORF">B9Y64_13815</name>
</gene>
<sequence>MDRSRNKDFVDVDRELAHWETAFKAGSLPAINFRHEVAPVARLACDIYVRDPHGSQLAWLQVLKQRLAMRSSLRGNPGAEVIATGCWALLAQH</sequence>
<dbReference type="Proteomes" id="UP000230167">
    <property type="component" value="Unassembled WGS sequence"/>
</dbReference>
<evidence type="ECO:0000313" key="2">
    <source>
        <dbReference type="Proteomes" id="UP000230167"/>
    </source>
</evidence>
<comment type="caution">
    <text evidence="1">The sequence shown here is derived from an EMBL/GenBank/DDBJ whole genome shotgun (WGS) entry which is preliminary data.</text>
</comment>